<keyword evidence="2 4" id="KW-0012">Acyltransferase</keyword>
<name>A0A5C3QNR9_9AGAR</name>
<dbReference type="Pfam" id="PF00583">
    <property type="entry name" value="Acetyltransf_1"/>
    <property type="match status" value="1"/>
</dbReference>
<evidence type="ECO:0000313" key="5">
    <source>
        <dbReference type="Proteomes" id="UP000305067"/>
    </source>
</evidence>
<evidence type="ECO:0000256" key="1">
    <source>
        <dbReference type="ARBA" id="ARBA00022679"/>
    </source>
</evidence>
<dbReference type="GO" id="GO:0016747">
    <property type="term" value="F:acyltransferase activity, transferring groups other than amino-acyl groups"/>
    <property type="evidence" value="ECO:0007669"/>
    <property type="project" value="InterPro"/>
</dbReference>
<protein>
    <submittedName>
        <fullName evidence="4">Acyl-CoA N-acyltransferase</fullName>
    </submittedName>
</protein>
<dbReference type="PANTHER" id="PTHR42919">
    <property type="entry name" value="N-ALPHA-ACETYLTRANSFERASE"/>
    <property type="match status" value="1"/>
</dbReference>
<dbReference type="AlphaFoldDB" id="A0A5C3QNR9"/>
<dbReference type="PROSITE" id="PS51186">
    <property type="entry name" value="GNAT"/>
    <property type="match status" value="1"/>
</dbReference>
<evidence type="ECO:0000256" key="2">
    <source>
        <dbReference type="ARBA" id="ARBA00023315"/>
    </source>
</evidence>
<reference evidence="4 5" key="1">
    <citation type="journal article" date="2019" name="Nat. Ecol. Evol.">
        <title>Megaphylogeny resolves global patterns of mushroom evolution.</title>
        <authorList>
            <person name="Varga T."/>
            <person name="Krizsan K."/>
            <person name="Foldi C."/>
            <person name="Dima B."/>
            <person name="Sanchez-Garcia M."/>
            <person name="Sanchez-Ramirez S."/>
            <person name="Szollosi G.J."/>
            <person name="Szarkandi J.G."/>
            <person name="Papp V."/>
            <person name="Albert L."/>
            <person name="Andreopoulos W."/>
            <person name="Angelini C."/>
            <person name="Antonin V."/>
            <person name="Barry K.W."/>
            <person name="Bougher N.L."/>
            <person name="Buchanan P."/>
            <person name="Buyck B."/>
            <person name="Bense V."/>
            <person name="Catcheside P."/>
            <person name="Chovatia M."/>
            <person name="Cooper J."/>
            <person name="Damon W."/>
            <person name="Desjardin D."/>
            <person name="Finy P."/>
            <person name="Geml J."/>
            <person name="Haridas S."/>
            <person name="Hughes K."/>
            <person name="Justo A."/>
            <person name="Karasinski D."/>
            <person name="Kautmanova I."/>
            <person name="Kiss B."/>
            <person name="Kocsube S."/>
            <person name="Kotiranta H."/>
            <person name="LaButti K.M."/>
            <person name="Lechner B.E."/>
            <person name="Liimatainen K."/>
            <person name="Lipzen A."/>
            <person name="Lukacs Z."/>
            <person name="Mihaltcheva S."/>
            <person name="Morgado L.N."/>
            <person name="Niskanen T."/>
            <person name="Noordeloos M.E."/>
            <person name="Ohm R.A."/>
            <person name="Ortiz-Santana B."/>
            <person name="Ovrebo C."/>
            <person name="Racz N."/>
            <person name="Riley R."/>
            <person name="Savchenko A."/>
            <person name="Shiryaev A."/>
            <person name="Soop K."/>
            <person name="Spirin V."/>
            <person name="Szebenyi C."/>
            <person name="Tomsovsky M."/>
            <person name="Tulloss R.E."/>
            <person name="Uehling J."/>
            <person name="Grigoriev I.V."/>
            <person name="Vagvolgyi C."/>
            <person name="Papp T."/>
            <person name="Martin F.M."/>
            <person name="Miettinen O."/>
            <person name="Hibbett D.S."/>
            <person name="Nagy L.G."/>
        </authorList>
    </citation>
    <scope>NUCLEOTIDE SEQUENCE [LARGE SCALE GENOMIC DNA]</scope>
    <source>
        <strain evidence="4 5">CBS 309.79</strain>
    </source>
</reference>
<dbReference type="GO" id="GO:0031415">
    <property type="term" value="C:NatA complex"/>
    <property type="evidence" value="ECO:0007669"/>
    <property type="project" value="TreeGrafter"/>
</dbReference>
<feature type="domain" description="N-acetyltransferase" evidence="3">
    <location>
        <begin position="11"/>
        <end position="165"/>
    </location>
</feature>
<gene>
    <name evidence="4" type="ORF">BDV98DRAFT_565843</name>
</gene>
<proteinExistence type="predicted"/>
<dbReference type="SUPFAM" id="SSF55729">
    <property type="entry name" value="Acyl-CoA N-acyltransferases (Nat)"/>
    <property type="match status" value="1"/>
</dbReference>
<evidence type="ECO:0000259" key="3">
    <source>
        <dbReference type="PROSITE" id="PS51186"/>
    </source>
</evidence>
<dbReference type="EMBL" id="ML178822">
    <property type="protein sequence ID" value="TFL02460.1"/>
    <property type="molecule type" value="Genomic_DNA"/>
</dbReference>
<dbReference type="FunFam" id="3.40.630.30:FF:000006">
    <property type="entry name" value="Putative n-alpha-acetyltransferase 50"/>
    <property type="match status" value="1"/>
</dbReference>
<evidence type="ECO:0000313" key="4">
    <source>
        <dbReference type="EMBL" id="TFL02460.1"/>
    </source>
</evidence>
<dbReference type="PANTHER" id="PTHR42919:SF8">
    <property type="entry name" value="N-ALPHA-ACETYLTRANSFERASE 50"/>
    <property type="match status" value="1"/>
</dbReference>
<organism evidence="4 5">
    <name type="scientific">Pterulicium gracile</name>
    <dbReference type="NCBI Taxonomy" id="1884261"/>
    <lineage>
        <taxon>Eukaryota</taxon>
        <taxon>Fungi</taxon>
        <taxon>Dikarya</taxon>
        <taxon>Basidiomycota</taxon>
        <taxon>Agaricomycotina</taxon>
        <taxon>Agaricomycetes</taxon>
        <taxon>Agaricomycetidae</taxon>
        <taxon>Agaricales</taxon>
        <taxon>Pleurotineae</taxon>
        <taxon>Pterulaceae</taxon>
        <taxon>Pterulicium</taxon>
    </lineage>
</organism>
<keyword evidence="5" id="KW-1185">Reference proteome</keyword>
<dbReference type="InterPro" id="IPR051556">
    <property type="entry name" value="N-term/lysine_N-AcTrnsfr"/>
</dbReference>
<dbReference type="STRING" id="1884261.A0A5C3QNR9"/>
<keyword evidence="1 4" id="KW-0808">Transferase</keyword>
<sequence length="167" mass="19073">MSTAPLHDDRLSFASLTPNNVGTVRKLHSTIIPVKYSDSFYRNILSPEVEDFCKLVYYNDIPVGTACCRLETSDPSKVSLYCMTMAILGPYRDRKLGSECLQSIITAAASHAKPQIHRVYLHVQVSNHSAKRFYERHGFKEVGIQEDYYKKIEPRDAWILEKTLNTT</sequence>
<dbReference type="Gene3D" id="3.40.630.30">
    <property type="match status" value="1"/>
</dbReference>
<dbReference type="GO" id="GO:0007064">
    <property type="term" value="P:mitotic sister chromatid cohesion"/>
    <property type="evidence" value="ECO:0007669"/>
    <property type="project" value="TreeGrafter"/>
</dbReference>
<dbReference type="InterPro" id="IPR016181">
    <property type="entry name" value="Acyl_CoA_acyltransferase"/>
</dbReference>
<dbReference type="InterPro" id="IPR000182">
    <property type="entry name" value="GNAT_dom"/>
</dbReference>
<dbReference type="Proteomes" id="UP000305067">
    <property type="component" value="Unassembled WGS sequence"/>
</dbReference>
<accession>A0A5C3QNR9</accession>
<dbReference type="OrthoDB" id="47374at2759"/>